<feature type="transmembrane region" description="Helical" evidence="1">
    <location>
        <begin position="7"/>
        <end position="28"/>
    </location>
</feature>
<sequence>MKLVNRAIFLLSVISLVISMVLFYNLGIYCDEYNASPEMIYGGNWGLLLEWGNLIILFFICLLAGLRLFRK</sequence>
<name>A0ABM8IQL6_9FIRM</name>
<dbReference type="Proteomes" id="UP001432099">
    <property type="component" value="Chromosome"/>
</dbReference>
<reference evidence="2" key="1">
    <citation type="journal article" date="2024" name="Int. J. Syst. Evol. Microbiol.">
        <title>Turicibacter faecis sp. nov., isolated from faeces of heart failure mouse model.</title>
        <authorList>
            <person name="Imamura Y."/>
            <person name="Motooka D."/>
            <person name="Nakajima Y."/>
            <person name="Ito S."/>
            <person name="Kitakaze M."/>
            <person name="Iida T."/>
            <person name="Nakamura S."/>
        </authorList>
    </citation>
    <scope>NUCLEOTIDE SEQUENCE</scope>
    <source>
        <strain evidence="2">TC023</strain>
    </source>
</reference>
<proteinExistence type="predicted"/>
<keyword evidence="1" id="KW-0812">Transmembrane</keyword>
<evidence type="ECO:0000256" key="1">
    <source>
        <dbReference type="SAM" id="Phobius"/>
    </source>
</evidence>
<organism evidence="2 3">
    <name type="scientific">Turicibacter faecis</name>
    <dbReference type="NCBI Taxonomy" id="2963365"/>
    <lineage>
        <taxon>Bacteria</taxon>
        <taxon>Bacillati</taxon>
        <taxon>Bacillota</taxon>
        <taxon>Erysipelotrichia</taxon>
        <taxon>Erysipelotrichales</taxon>
        <taxon>Turicibacteraceae</taxon>
        <taxon>Turicibacter</taxon>
    </lineage>
</organism>
<feature type="transmembrane region" description="Helical" evidence="1">
    <location>
        <begin position="48"/>
        <end position="69"/>
    </location>
</feature>
<keyword evidence="1" id="KW-1133">Transmembrane helix</keyword>
<evidence type="ECO:0000313" key="2">
    <source>
        <dbReference type="EMBL" id="BEH91838.1"/>
    </source>
</evidence>
<keyword evidence="1" id="KW-0472">Membrane</keyword>
<evidence type="ECO:0000313" key="3">
    <source>
        <dbReference type="Proteomes" id="UP001432099"/>
    </source>
</evidence>
<protein>
    <submittedName>
        <fullName evidence="2">Uncharacterized protein</fullName>
    </submittedName>
</protein>
<gene>
    <name evidence="2" type="ORF">T23_19400</name>
</gene>
<accession>A0ABM8IQL6</accession>
<dbReference type="EMBL" id="AP028127">
    <property type="protein sequence ID" value="BEH91838.1"/>
    <property type="molecule type" value="Genomic_DNA"/>
</dbReference>
<keyword evidence="3" id="KW-1185">Reference proteome</keyword>